<protein>
    <submittedName>
        <fullName evidence="1">Uncharacterized protein</fullName>
    </submittedName>
</protein>
<evidence type="ECO:0000313" key="2">
    <source>
        <dbReference type="Proteomes" id="UP000583454"/>
    </source>
</evidence>
<name>A0A840ZQX2_9HYPH</name>
<gene>
    <name evidence="1" type="ORF">HNR00_004746</name>
</gene>
<dbReference type="AlphaFoldDB" id="A0A840ZQX2"/>
<evidence type="ECO:0000313" key="1">
    <source>
        <dbReference type="EMBL" id="MBB5760006.1"/>
    </source>
</evidence>
<sequence length="31" mass="3430">MVRVGRGVCVAITTVRIVTQVYRSVAPDRRA</sequence>
<proteinExistence type="predicted"/>
<comment type="caution">
    <text evidence="1">The sequence shown here is derived from an EMBL/GenBank/DDBJ whole genome shotgun (WGS) entry which is preliminary data.</text>
</comment>
<reference evidence="1 2" key="1">
    <citation type="submission" date="2020-08" db="EMBL/GenBank/DDBJ databases">
        <title>Genomic Encyclopedia of Type Strains, Phase IV (KMG-IV): sequencing the most valuable type-strain genomes for metagenomic binning, comparative biology and taxonomic classification.</title>
        <authorList>
            <person name="Goeker M."/>
        </authorList>
    </citation>
    <scope>NUCLEOTIDE SEQUENCE [LARGE SCALE GENOMIC DNA]</scope>
    <source>
        <strain evidence="1 2">DSM 2163</strain>
    </source>
</reference>
<keyword evidence="2" id="KW-1185">Reference proteome</keyword>
<dbReference type="Proteomes" id="UP000583454">
    <property type="component" value="Unassembled WGS sequence"/>
</dbReference>
<dbReference type="EMBL" id="JACHOP010000032">
    <property type="protein sequence ID" value="MBB5760006.1"/>
    <property type="molecule type" value="Genomic_DNA"/>
</dbReference>
<organism evidence="1 2">
    <name type="scientific">Methylorubrum rhodinum</name>
    <dbReference type="NCBI Taxonomy" id="29428"/>
    <lineage>
        <taxon>Bacteria</taxon>
        <taxon>Pseudomonadati</taxon>
        <taxon>Pseudomonadota</taxon>
        <taxon>Alphaproteobacteria</taxon>
        <taxon>Hyphomicrobiales</taxon>
        <taxon>Methylobacteriaceae</taxon>
        <taxon>Methylorubrum</taxon>
    </lineage>
</organism>
<accession>A0A840ZQX2</accession>